<reference evidence="6 7" key="1">
    <citation type="submission" date="2015-02" db="EMBL/GenBank/DDBJ databases">
        <title>Two Pseudomonas sp. nov., isolated from raw milk.</title>
        <authorList>
            <person name="Wenning M."/>
            <person name="von Neubeck M."/>
            <person name="Huptas C."/>
            <person name="Scherer S."/>
        </authorList>
    </citation>
    <scope>NUCLEOTIDE SEQUENCE [LARGE SCALE GENOMIC DNA]</scope>
    <source>
        <strain evidence="6 7">DSM 29164</strain>
    </source>
</reference>
<dbReference type="GO" id="GO:0008237">
    <property type="term" value="F:metallopeptidase activity"/>
    <property type="evidence" value="ECO:0007669"/>
    <property type="project" value="UniProtKB-KW"/>
</dbReference>
<protein>
    <submittedName>
        <fullName evidence="6">Metalloprotease</fullName>
    </submittedName>
</protein>
<evidence type="ECO:0000256" key="1">
    <source>
        <dbReference type="ARBA" id="ARBA00004613"/>
    </source>
</evidence>
<dbReference type="RefSeq" id="WP_057703734.1">
    <property type="nucleotide sequence ID" value="NZ_JYLN01000008.1"/>
</dbReference>
<dbReference type="Gene3D" id="2.150.10.10">
    <property type="entry name" value="Serralysin-like metalloprotease, C-terminal"/>
    <property type="match status" value="1"/>
</dbReference>
<dbReference type="PATRIC" id="fig|1615673.3.peg.5184"/>
<comment type="caution">
    <text evidence="6">The sequence shown here is derived from an EMBL/GenBank/DDBJ whole genome shotgun (WGS) entry which is preliminary data.</text>
</comment>
<evidence type="ECO:0000259" key="5">
    <source>
        <dbReference type="SMART" id="SM00235"/>
    </source>
</evidence>
<keyword evidence="2" id="KW-0964">Secreted</keyword>
<dbReference type="AlphaFoldDB" id="A0A0R3AHY5"/>
<dbReference type="GO" id="GO:0005615">
    <property type="term" value="C:extracellular space"/>
    <property type="evidence" value="ECO:0007669"/>
    <property type="project" value="InterPro"/>
</dbReference>
<dbReference type="InterPro" id="IPR024079">
    <property type="entry name" value="MetalloPept_cat_dom_sf"/>
</dbReference>
<dbReference type="SUPFAM" id="SSF55486">
    <property type="entry name" value="Metalloproteases ('zincins'), catalytic domain"/>
    <property type="match status" value="1"/>
</dbReference>
<evidence type="ECO:0000256" key="3">
    <source>
        <dbReference type="ARBA" id="ARBA00022737"/>
    </source>
</evidence>
<dbReference type="PRINTS" id="PR00313">
    <property type="entry name" value="CABNDNGRPT"/>
</dbReference>
<dbReference type="InterPro" id="IPR011049">
    <property type="entry name" value="Serralysin-like_metalloprot_C"/>
</dbReference>
<proteinExistence type="predicted"/>
<name>A0A0R3AHY5_9PSED</name>
<organism evidence="6 7">
    <name type="scientific">Pseudomonas paralactis</name>
    <dbReference type="NCBI Taxonomy" id="1615673"/>
    <lineage>
        <taxon>Bacteria</taxon>
        <taxon>Pseudomonadati</taxon>
        <taxon>Pseudomonadota</taxon>
        <taxon>Gammaproteobacteria</taxon>
        <taxon>Pseudomonadales</taxon>
        <taxon>Pseudomonadaceae</taxon>
        <taxon>Pseudomonas</taxon>
    </lineage>
</organism>
<keyword evidence="6" id="KW-0378">Hydrolase</keyword>
<keyword evidence="6" id="KW-0645">Protease</keyword>
<keyword evidence="3" id="KW-0677">Repeat</keyword>
<dbReference type="OrthoDB" id="733404at2"/>
<dbReference type="GO" id="GO:0006508">
    <property type="term" value="P:proteolysis"/>
    <property type="evidence" value="ECO:0007669"/>
    <property type="project" value="UniProtKB-KW"/>
</dbReference>
<comment type="subcellular location">
    <subcellularLocation>
        <location evidence="1">Secreted</location>
    </subcellularLocation>
</comment>
<dbReference type="InterPro" id="IPR013858">
    <property type="entry name" value="Peptidase_M10B_C"/>
</dbReference>
<sequence length="524" mass="56061">MSSLIAPAAQVGVYEKLDPSRHVSFARAVDGPGEGYTLHSKKRELTTEQAGKQIARHGQRFSDRNNDKKIDLSYRISKGFTAQQADHARQAMQSWADVANVTLAENPQYADGHIDINDMPGTSKGEASLPNKYVSHVLANIGTANTEENPKIGSFFRTMLVHEIGHTLGLTHPGDYDGSADYGRDAVYAGDTKARSVLSYFSEKNQPGHDFNSKLPSVPLMDDIAAIQQVYGANTKTRNTDTTYGFNSNTNREALSLKGANDSPIFCVWDGGGNDTLDFSGFAQDQKINLNAESFSDVGALKGNVSIAKGVVLENAVGGYGNDALEGNEVANRLKGGGGADRLRGGGGGDTFVYDRASESTPDNPDVILDFESGTDKIDLSGILKASGISAPKVVDHLSGHPGQVVLKYDEGSGEGSLALDVTGNGKADLLIKSIGRIKAGDVMGHDGSPQPHSKPTDSKPRTEPTAPTLEPCPEPEDPKPVSCYAPSGKLRSILLPALEQFVFTEQAWRVEQFKRANTIRTLK</sequence>
<evidence type="ECO:0000313" key="7">
    <source>
        <dbReference type="Proteomes" id="UP000050852"/>
    </source>
</evidence>
<dbReference type="Proteomes" id="UP000050852">
    <property type="component" value="Unassembled WGS sequence"/>
</dbReference>
<dbReference type="SMART" id="SM00235">
    <property type="entry name" value="ZnMc"/>
    <property type="match status" value="1"/>
</dbReference>
<dbReference type="InterPro" id="IPR034033">
    <property type="entry name" value="Serralysin-like"/>
</dbReference>
<dbReference type="GO" id="GO:0008270">
    <property type="term" value="F:zinc ion binding"/>
    <property type="evidence" value="ECO:0007669"/>
    <property type="project" value="InterPro"/>
</dbReference>
<accession>A0A0R3AHY5</accession>
<dbReference type="Gene3D" id="3.40.390.10">
    <property type="entry name" value="Collagenase (Catalytic Domain)"/>
    <property type="match status" value="1"/>
</dbReference>
<feature type="domain" description="Peptidase metallopeptidase" evidence="5">
    <location>
        <begin position="63"/>
        <end position="213"/>
    </location>
</feature>
<dbReference type="CDD" id="cd04277">
    <property type="entry name" value="ZnMc_serralysin_like"/>
    <property type="match status" value="1"/>
</dbReference>
<evidence type="ECO:0000256" key="4">
    <source>
        <dbReference type="SAM" id="MobiDB-lite"/>
    </source>
</evidence>
<evidence type="ECO:0000313" key="6">
    <source>
        <dbReference type="EMBL" id="KRP70291.1"/>
    </source>
</evidence>
<keyword evidence="6" id="KW-0482">Metalloprotease</keyword>
<dbReference type="SUPFAM" id="SSF51120">
    <property type="entry name" value="beta-Roll"/>
    <property type="match status" value="1"/>
</dbReference>
<evidence type="ECO:0000256" key="2">
    <source>
        <dbReference type="ARBA" id="ARBA00022525"/>
    </source>
</evidence>
<dbReference type="Pfam" id="PF08548">
    <property type="entry name" value="Peptidase_M10_C"/>
    <property type="match status" value="1"/>
</dbReference>
<dbReference type="EMBL" id="JYLN01000008">
    <property type="protein sequence ID" value="KRP70291.1"/>
    <property type="molecule type" value="Genomic_DNA"/>
</dbReference>
<feature type="region of interest" description="Disordered" evidence="4">
    <location>
        <begin position="441"/>
        <end position="481"/>
    </location>
</feature>
<gene>
    <name evidence="6" type="ORF">TX23_20280</name>
</gene>
<dbReference type="InterPro" id="IPR006026">
    <property type="entry name" value="Peptidase_Metallo"/>
</dbReference>
<dbReference type="GO" id="GO:0005509">
    <property type="term" value="F:calcium ion binding"/>
    <property type="evidence" value="ECO:0007669"/>
    <property type="project" value="InterPro"/>
</dbReference>